<name>A0A1R3H0R5_9ROSI</name>
<sequence length="32" mass="3412">MGSYNRMVTALVGVTTAMARLGAKETMGYLAF</sequence>
<evidence type="ECO:0000313" key="2">
    <source>
        <dbReference type="Proteomes" id="UP000187203"/>
    </source>
</evidence>
<gene>
    <name evidence="1" type="ORF">COLO4_32160</name>
</gene>
<dbReference type="AlphaFoldDB" id="A0A1R3H0R5"/>
<protein>
    <submittedName>
        <fullName evidence="1">Uncharacterized protein</fullName>
    </submittedName>
</protein>
<comment type="caution">
    <text evidence="1">The sequence shown here is derived from an EMBL/GenBank/DDBJ whole genome shotgun (WGS) entry which is preliminary data.</text>
</comment>
<organism evidence="1 2">
    <name type="scientific">Corchorus olitorius</name>
    <dbReference type="NCBI Taxonomy" id="93759"/>
    <lineage>
        <taxon>Eukaryota</taxon>
        <taxon>Viridiplantae</taxon>
        <taxon>Streptophyta</taxon>
        <taxon>Embryophyta</taxon>
        <taxon>Tracheophyta</taxon>
        <taxon>Spermatophyta</taxon>
        <taxon>Magnoliopsida</taxon>
        <taxon>eudicotyledons</taxon>
        <taxon>Gunneridae</taxon>
        <taxon>Pentapetalae</taxon>
        <taxon>rosids</taxon>
        <taxon>malvids</taxon>
        <taxon>Malvales</taxon>
        <taxon>Malvaceae</taxon>
        <taxon>Grewioideae</taxon>
        <taxon>Apeibeae</taxon>
        <taxon>Corchorus</taxon>
    </lineage>
</organism>
<dbReference type="Proteomes" id="UP000187203">
    <property type="component" value="Unassembled WGS sequence"/>
</dbReference>
<reference evidence="2" key="1">
    <citation type="submission" date="2013-09" db="EMBL/GenBank/DDBJ databases">
        <title>Corchorus olitorius genome sequencing.</title>
        <authorList>
            <person name="Alam M."/>
            <person name="Haque M.S."/>
            <person name="Islam M.S."/>
            <person name="Emdad E.M."/>
            <person name="Islam M.M."/>
            <person name="Ahmed B."/>
            <person name="Halim A."/>
            <person name="Hossen Q.M.M."/>
            <person name="Hossain M.Z."/>
            <person name="Ahmed R."/>
            <person name="Khan M.M."/>
            <person name="Islam R."/>
            <person name="Rashid M.M."/>
            <person name="Khan S.A."/>
            <person name="Rahman M.S."/>
            <person name="Alam M."/>
            <person name="Yahiya A.S."/>
            <person name="Khan M.S."/>
            <person name="Azam M.S."/>
            <person name="Haque T."/>
            <person name="Lashkar M.Z.H."/>
            <person name="Akhand A.I."/>
            <person name="Morshed G."/>
            <person name="Roy S."/>
            <person name="Uddin K.S."/>
            <person name="Rabeya T."/>
            <person name="Hossain A.S."/>
            <person name="Chowdhury A."/>
            <person name="Snigdha A.R."/>
            <person name="Mortoza M.S."/>
            <person name="Matin S.A."/>
            <person name="Hoque S.M.E."/>
            <person name="Islam M.K."/>
            <person name="Roy D.K."/>
            <person name="Haider R."/>
            <person name="Moosa M.M."/>
            <person name="Elias S.M."/>
            <person name="Hasan A.M."/>
            <person name="Jahan S."/>
            <person name="Shafiuddin M."/>
            <person name="Mahmood N."/>
            <person name="Shommy N.S."/>
        </authorList>
    </citation>
    <scope>NUCLEOTIDE SEQUENCE [LARGE SCALE GENOMIC DNA]</scope>
    <source>
        <strain evidence="2">cv. O-4</strain>
    </source>
</reference>
<keyword evidence="2" id="KW-1185">Reference proteome</keyword>
<proteinExistence type="predicted"/>
<dbReference type="EMBL" id="AWUE01021032">
    <property type="protein sequence ID" value="OMO63944.1"/>
    <property type="molecule type" value="Genomic_DNA"/>
</dbReference>
<evidence type="ECO:0000313" key="1">
    <source>
        <dbReference type="EMBL" id="OMO63944.1"/>
    </source>
</evidence>
<accession>A0A1R3H0R5</accession>